<feature type="region of interest" description="Disordered" evidence="1">
    <location>
        <begin position="222"/>
        <end position="246"/>
    </location>
</feature>
<dbReference type="AlphaFoldDB" id="A0A225WB38"/>
<accession>A0A225WB38</accession>
<protein>
    <submittedName>
        <fullName evidence="2">Uncharacterized protein</fullName>
    </submittedName>
</protein>
<sequence>MVAAFVQAPTAIGLWAVTVLLHVASAVPTPLVLLLLHTMDDTDTEKMRNYDWQMVVLSDQDNYIRSLLSHTLPRGYLKSLGTSFKCGGFAVAWKRQEAHHGQSNAPGMAALVAEFDKALDMDISYVGQLIVRVKETCNRIYRQSRENLNGVTMIPSHEGFHLDKVEALLRNVFMDKSKNQIQVMQARIVSANYKADYPKMKKDRSIGLVRTSIFVKGKRVEVPPKSVGGSHVQREKKGSKKKAKSMREEIPAAVVLMQPISKVEVAAMVKGTPQEPGPGYSATLTSEQAEQDVDELMTSPPSSPTTSSSSSVMSKDENDMDECEQGYFPSHSVKLSEASSKIKQVSMDIESAIPTEATA</sequence>
<name>A0A225WB38_9STRA</name>
<evidence type="ECO:0000256" key="1">
    <source>
        <dbReference type="SAM" id="MobiDB-lite"/>
    </source>
</evidence>
<dbReference type="EMBL" id="NBNE01001265">
    <property type="protein sequence ID" value="OWZ14772.1"/>
    <property type="molecule type" value="Genomic_DNA"/>
</dbReference>
<dbReference type="OrthoDB" id="126488at2759"/>
<gene>
    <name evidence="2" type="ORF">PHMEG_00011701</name>
</gene>
<proteinExistence type="predicted"/>
<feature type="region of interest" description="Disordered" evidence="1">
    <location>
        <begin position="288"/>
        <end position="359"/>
    </location>
</feature>
<comment type="caution">
    <text evidence="2">The sequence shown here is derived from an EMBL/GenBank/DDBJ whole genome shotgun (WGS) entry which is preliminary data.</text>
</comment>
<evidence type="ECO:0000313" key="2">
    <source>
        <dbReference type="EMBL" id="OWZ14772.1"/>
    </source>
</evidence>
<keyword evidence="3" id="KW-1185">Reference proteome</keyword>
<dbReference type="Proteomes" id="UP000198211">
    <property type="component" value="Unassembled WGS sequence"/>
</dbReference>
<organism evidence="2 3">
    <name type="scientific">Phytophthora megakarya</name>
    <dbReference type="NCBI Taxonomy" id="4795"/>
    <lineage>
        <taxon>Eukaryota</taxon>
        <taxon>Sar</taxon>
        <taxon>Stramenopiles</taxon>
        <taxon>Oomycota</taxon>
        <taxon>Peronosporomycetes</taxon>
        <taxon>Peronosporales</taxon>
        <taxon>Peronosporaceae</taxon>
        <taxon>Phytophthora</taxon>
    </lineage>
</organism>
<feature type="compositionally biased region" description="Low complexity" evidence="1">
    <location>
        <begin position="298"/>
        <end position="311"/>
    </location>
</feature>
<evidence type="ECO:0000313" key="3">
    <source>
        <dbReference type="Proteomes" id="UP000198211"/>
    </source>
</evidence>
<reference evidence="3" key="1">
    <citation type="submission" date="2017-03" db="EMBL/GenBank/DDBJ databases">
        <title>Phytopthora megakarya and P. palmivora, two closely related causual agents of cacao black pod achieved similar genome size and gene model numbers by different mechanisms.</title>
        <authorList>
            <person name="Ali S."/>
            <person name="Shao J."/>
            <person name="Larry D.J."/>
            <person name="Kronmiller B."/>
            <person name="Shen D."/>
            <person name="Strem M.D."/>
            <person name="Melnick R.L."/>
            <person name="Guiltinan M.J."/>
            <person name="Tyler B.M."/>
            <person name="Meinhardt L.W."/>
            <person name="Bailey B.A."/>
        </authorList>
    </citation>
    <scope>NUCLEOTIDE SEQUENCE [LARGE SCALE GENOMIC DNA]</scope>
    <source>
        <strain evidence="3">zdho120</strain>
    </source>
</reference>